<dbReference type="PANTHER" id="PTHR43861">
    <property type="entry name" value="TRANS-ACONITATE 2-METHYLTRANSFERASE-RELATED"/>
    <property type="match status" value="1"/>
</dbReference>
<dbReference type="SUPFAM" id="SSF53335">
    <property type="entry name" value="S-adenosyl-L-methionine-dependent methyltransferases"/>
    <property type="match status" value="1"/>
</dbReference>
<dbReference type="GO" id="GO:0008168">
    <property type="term" value="F:methyltransferase activity"/>
    <property type="evidence" value="ECO:0007669"/>
    <property type="project" value="UniProtKB-KW"/>
</dbReference>
<evidence type="ECO:0000313" key="2">
    <source>
        <dbReference type="EMBL" id="PYH44435.1"/>
    </source>
</evidence>
<gene>
    <name evidence="2" type="ORF">BP01DRAFT_357751</name>
</gene>
<evidence type="ECO:0000313" key="3">
    <source>
        <dbReference type="Proteomes" id="UP000248349"/>
    </source>
</evidence>
<accession>A0A318ZAH2</accession>
<keyword evidence="3" id="KW-1185">Reference proteome</keyword>
<dbReference type="STRING" id="1450539.A0A318ZAH2"/>
<dbReference type="Gene3D" id="3.40.50.150">
    <property type="entry name" value="Vaccinia Virus protein VP39"/>
    <property type="match status" value="1"/>
</dbReference>
<dbReference type="InterPro" id="IPR013217">
    <property type="entry name" value="Methyltransf_12"/>
</dbReference>
<sequence>MSQPTLNFSRHSEAAARLYLQHWMILDQLSSLLDPSIPLEGSLKIVDIACGTGIWLLDLAKHLPPTAELHGFDISSAHFPTPRELPANVVLDTWDALGPVPEHLHGQYDLVHCRGMMLYIQGGDPSRLLANLALLLKPRGWLQWEELDVVNMYMRGDDTATKYPNCAKYLEYGKRWLENVGIRGGWVSQMGAFMSQHNMEVVKERRQVITPGMEKPWTTMQVMATRDFIENDIIPTCGAVGEGGISPEEWSEILREFPRECQEGARVLLDIVYVVAKKG</sequence>
<feature type="domain" description="Methyltransferase type 12" evidence="1">
    <location>
        <begin position="46"/>
        <end position="142"/>
    </location>
</feature>
<dbReference type="EMBL" id="KZ821237">
    <property type="protein sequence ID" value="PYH44435.1"/>
    <property type="molecule type" value="Genomic_DNA"/>
</dbReference>
<protein>
    <submittedName>
        <fullName evidence="2">S-adenosyl-L-methionine-dependent methyltransferase</fullName>
    </submittedName>
</protein>
<organism evidence="2 3">
    <name type="scientific">Aspergillus saccharolyticus JOP 1030-1</name>
    <dbReference type="NCBI Taxonomy" id="1450539"/>
    <lineage>
        <taxon>Eukaryota</taxon>
        <taxon>Fungi</taxon>
        <taxon>Dikarya</taxon>
        <taxon>Ascomycota</taxon>
        <taxon>Pezizomycotina</taxon>
        <taxon>Eurotiomycetes</taxon>
        <taxon>Eurotiomycetidae</taxon>
        <taxon>Eurotiales</taxon>
        <taxon>Aspergillaceae</taxon>
        <taxon>Aspergillus</taxon>
        <taxon>Aspergillus subgen. Circumdati</taxon>
    </lineage>
</organism>
<dbReference type="CDD" id="cd02440">
    <property type="entry name" value="AdoMet_MTases"/>
    <property type="match status" value="1"/>
</dbReference>
<dbReference type="OrthoDB" id="417697at2759"/>
<dbReference type="AlphaFoldDB" id="A0A318ZAH2"/>
<dbReference type="RefSeq" id="XP_025430417.1">
    <property type="nucleotide sequence ID" value="XM_025575269.1"/>
</dbReference>
<dbReference type="GeneID" id="37076497"/>
<keyword evidence="2" id="KW-0808">Transferase</keyword>
<reference evidence="2 3" key="1">
    <citation type="submission" date="2016-12" db="EMBL/GenBank/DDBJ databases">
        <title>The genomes of Aspergillus section Nigri reveals drivers in fungal speciation.</title>
        <authorList>
            <consortium name="DOE Joint Genome Institute"/>
            <person name="Vesth T.C."/>
            <person name="Nybo J."/>
            <person name="Theobald S."/>
            <person name="Brandl J."/>
            <person name="Frisvad J.C."/>
            <person name="Nielsen K.F."/>
            <person name="Lyhne E.K."/>
            <person name="Kogle M.E."/>
            <person name="Kuo A."/>
            <person name="Riley R."/>
            <person name="Clum A."/>
            <person name="Nolan M."/>
            <person name="Lipzen A."/>
            <person name="Salamov A."/>
            <person name="Henrissat B."/>
            <person name="Wiebenga A."/>
            <person name="De Vries R.P."/>
            <person name="Grigoriev I.V."/>
            <person name="Mortensen U.H."/>
            <person name="Andersen M.R."/>
            <person name="Baker S.E."/>
        </authorList>
    </citation>
    <scope>NUCLEOTIDE SEQUENCE [LARGE SCALE GENOMIC DNA]</scope>
    <source>
        <strain evidence="2 3">JOP 1030-1</strain>
    </source>
</reference>
<name>A0A318ZAH2_9EURO</name>
<keyword evidence="2" id="KW-0489">Methyltransferase</keyword>
<dbReference type="GO" id="GO:0032259">
    <property type="term" value="P:methylation"/>
    <property type="evidence" value="ECO:0007669"/>
    <property type="project" value="UniProtKB-KW"/>
</dbReference>
<proteinExistence type="predicted"/>
<dbReference type="Proteomes" id="UP000248349">
    <property type="component" value="Unassembled WGS sequence"/>
</dbReference>
<dbReference type="Pfam" id="PF08242">
    <property type="entry name" value="Methyltransf_12"/>
    <property type="match status" value="1"/>
</dbReference>
<dbReference type="InterPro" id="IPR029063">
    <property type="entry name" value="SAM-dependent_MTases_sf"/>
</dbReference>
<evidence type="ECO:0000259" key="1">
    <source>
        <dbReference type="Pfam" id="PF08242"/>
    </source>
</evidence>